<gene>
    <name evidence="1" type="ORF">Cadr_000029086</name>
</gene>
<proteinExistence type="predicted"/>
<accession>A0A5N4C611</accession>
<organism evidence="1 2">
    <name type="scientific">Camelus dromedarius</name>
    <name type="common">Dromedary</name>
    <name type="synonym">Arabian camel</name>
    <dbReference type="NCBI Taxonomy" id="9838"/>
    <lineage>
        <taxon>Eukaryota</taxon>
        <taxon>Metazoa</taxon>
        <taxon>Chordata</taxon>
        <taxon>Craniata</taxon>
        <taxon>Vertebrata</taxon>
        <taxon>Euteleostomi</taxon>
        <taxon>Mammalia</taxon>
        <taxon>Eutheria</taxon>
        <taxon>Laurasiatheria</taxon>
        <taxon>Artiodactyla</taxon>
        <taxon>Tylopoda</taxon>
        <taxon>Camelidae</taxon>
        <taxon>Camelus</taxon>
    </lineage>
</organism>
<reference evidence="1 2" key="1">
    <citation type="journal article" date="2019" name="Mol. Ecol. Resour.">
        <title>Improving Illumina assemblies with Hi-C and long reads: an example with the North African dromedary.</title>
        <authorList>
            <person name="Elbers J.P."/>
            <person name="Rogers M.F."/>
            <person name="Perelman P.L."/>
            <person name="Proskuryakova A.A."/>
            <person name="Serdyukova N.A."/>
            <person name="Johnson W.E."/>
            <person name="Horin P."/>
            <person name="Corander J."/>
            <person name="Murphy D."/>
            <person name="Burger P.A."/>
        </authorList>
    </citation>
    <scope>NUCLEOTIDE SEQUENCE [LARGE SCALE GENOMIC DNA]</scope>
    <source>
        <strain evidence="1">Drom800</strain>
        <tissue evidence="1">Blood</tissue>
    </source>
</reference>
<name>A0A5N4C611_CAMDR</name>
<dbReference type="Proteomes" id="UP000299084">
    <property type="component" value="Unassembled WGS sequence"/>
</dbReference>
<keyword evidence="2" id="KW-1185">Reference proteome</keyword>
<dbReference type="EMBL" id="JWIN03000034">
    <property type="protein sequence ID" value="KAB1254352.1"/>
    <property type="molecule type" value="Genomic_DNA"/>
</dbReference>
<dbReference type="AlphaFoldDB" id="A0A5N4C611"/>
<evidence type="ECO:0000313" key="1">
    <source>
        <dbReference type="EMBL" id="KAB1254352.1"/>
    </source>
</evidence>
<protein>
    <submittedName>
        <fullName evidence="1">Uncharacterized protein</fullName>
    </submittedName>
</protein>
<evidence type="ECO:0000313" key="2">
    <source>
        <dbReference type="Proteomes" id="UP000299084"/>
    </source>
</evidence>
<sequence length="193" mass="20932">MGTATAPAKECPGVFSSLRLAGSLERHSTEGTVVGSCAPTEDKTEARMDGTFPALVPLSQVTLRSRGINLTCKGTLPPHAPQDLPRGLHHRQCLKCSDHLFPTLMTLQCQKQATPTEKYKRPARGCTWKCAVIQGQPGLSSPPVCHKPRPEESAHPRRLLGIGNSVTGKWRPRPTDPTSATCWHCPLTPRSSK</sequence>
<comment type="caution">
    <text evidence="1">The sequence shown here is derived from an EMBL/GenBank/DDBJ whole genome shotgun (WGS) entry which is preliminary data.</text>
</comment>